<protein>
    <submittedName>
        <fullName evidence="11">Nucleotidyltransferase family protein</fullName>
    </submittedName>
</protein>
<keyword evidence="2" id="KW-1277">Toxin-antitoxin system</keyword>
<evidence type="ECO:0000256" key="4">
    <source>
        <dbReference type="ARBA" id="ARBA00022695"/>
    </source>
</evidence>
<comment type="similarity">
    <text evidence="9">Belongs to the MntA antitoxin family.</text>
</comment>
<keyword evidence="7" id="KW-0067">ATP-binding</keyword>
<evidence type="ECO:0000256" key="1">
    <source>
        <dbReference type="ARBA" id="ARBA00001946"/>
    </source>
</evidence>
<keyword evidence="12" id="KW-1185">Reference proteome</keyword>
<evidence type="ECO:0000256" key="9">
    <source>
        <dbReference type="ARBA" id="ARBA00038276"/>
    </source>
</evidence>
<sequence length="113" mass="13351">MAIQKLPLNRELPIELPPAKMAEFCQRWKVEEFYLFGSVLREDFRPDSDIDVMVKFQSNAGWGLLELVRMKRELETWLQRPVDLITKKAIEQSPNWIRQQEILETAQMIYVAG</sequence>
<evidence type="ECO:0000256" key="3">
    <source>
        <dbReference type="ARBA" id="ARBA00022679"/>
    </source>
</evidence>
<accession>A0ABT2NA94</accession>
<dbReference type="RefSeq" id="WP_261236308.1">
    <property type="nucleotide sequence ID" value="NZ_JAMXFA010000025.1"/>
</dbReference>
<reference evidence="11 12" key="1">
    <citation type="journal article" date="2022" name="Front. Microbiol.">
        <title>High genomic differentiation and limited gene flow indicate recent cryptic speciation within the genus Laspinema (cyanobacteria).</title>
        <authorList>
            <person name="Stanojkovic A."/>
            <person name="Skoupy S."/>
            <person name="Skaloud P."/>
            <person name="Dvorak P."/>
        </authorList>
    </citation>
    <scope>NUCLEOTIDE SEQUENCE [LARGE SCALE GENOMIC DNA]</scope>
    <source>
        <strain evidence="11 12">D3b</strain>
    </source>
</reference>
<organism evidence="11 12">
    <name type="scientific">Laspinema olomoucense D3b</name>
    <dbReference type="NCBI Taxonomy" id="2953688"/>
    <lineage>
        <taxon>Bacteria</taxon>
        <taxon>Bacillati</taxon>
        <taxon>Cyanobacteriota</taxon>
        <taxon>Cyanophyceae</taxon>
        <taxon>Oscillatoriophycideae</taxon>
        <taxon>Oscillatoriales</taxon>
        <taxon>Laspinemataceae</taxon>
        <taxon>Laspinema</taxon>
        <taxon>Laspinema olomoucense</taxon>
    </lineage>
</organism>
<gene>
    <name evidence="11" type="ORF">NG792_17950</name>
</gene>
<dbReference type="CDD" id="cd05403">
    <property type="entry name" value="NT_KNTase_like"/>
    <property type="match status" value="1"/>
</dbReference>
<dbReference type="PANTHER" id="PTHR33571:SF12">
    <property type="entry name" value="BSL3053 PROTEIN"/>
    <property type="match status" value="1"/>
</dbReference>
<evidence type="ECO:0000313" key="12">
    <source>
        <dbReference type="Proteomes" id="UP001525961"/>
    </source>
</evidence>
<evidence type="ECO:0000256" key="2">
    <source>
        <dbReference type="ARBA" id="ARBA00022649"/>
    </source>
</evidence>
<dbReference type="SUPFAM" id="SSF81301">
    <property type="entry name" value="Nucleotidyltransferase"/>
    <property type="match status" value="1"/>
</dbReference>
<evidence type="ECO:0000256" key="8">
    <source>
        <dbReference type="ARBA" id="ARBA00022842"/>
    </source>
</evidence>
<evidence type="ECO:0000256" key="6">
    <source>
        <dbReference type="ARBA" id="ARBA00022741"/>
    </source>
</evidence>
<comment type="caution">
    <text evidence="11">The sequence shown here is derived from an EMBL/GenBank/DDBJ whole genome shotgun (WGS) entry which is preliminary data.</text>
</comment>
<keyword evidence="5" id="KW-0479">Metal-binding</keyword>
<comment type="cofactor">
    <cofactor evidence="1">
        <name>Mg(2+)</name>
        <dbReference type="ChEBI" id="CHEBI:18420"/>
    </cofactor>
</comment>
<evidence type="ECO:0000256" key="7">
    <source>
        <dbReference type="ARBA" id="ARBA00022840"/>
    </source>
</evidence>
<dbReference type="InterPro" id="IPR052038">
    <property type="entry name" value="Type-VII_TA_antitoxin"/>
</dbReference>
<feature type="domain" description="Polymerase nucleotidyl transferase" evidence="10">
    <location>
        <begin position="23"/>
        <end position="96"/>
    </location>
</feature>
<evidence type="ECO:0000259" key="10">
    <source>
        <dbReference type="Pfam" id="PF01909"/>
    </source>
</evidence>
<keyword evidence="3" id="KW-0808">Transferase</keyword>
<dbReference type="PANTHER" id="PTHR33571">
    <property type="entry name" value="SSL8005 PROTEIN"/>
    <property type="match status" value="1"/>
</dbReference>
<dbReference type="InterPro" id="IPR002934">
    <property type="entry name" value="Polymerase_NTP_transf_dom"/>
</dbReference>
<dbReference type="InterPro" id="IPR043519">
    <property type="entry name" value="NT_sf"/>
</dbReference>
<dbReference type="EMBL" id="JAMXFA010000025">
    <property type="protein sequence ID" value="MCT7979602.1"/>
    <property type="molecule type" value="Genomic_DNA"/>
</dbReference>
<evidence type="ECO:0000313" key="11">
    <source>
        <dbReference type="EMBL" id="MCT7979602.1"/>
    </source>
</evidence>
<keyword evidence="8" id="KW-0460">Magnesium</keyword>
<dbReference type="Proteomes" id="UP001525961">
    <property type="component" value="Unassembled WGS sequence"/>
</dbReference>
<proteinExistence type="inferred from homology"/>
<dbReference type="Pfam" id="PF01909">
    <property type="entry name" value="NTP_transf_2"/>
    <property type="match status" value="1"/>
</dbReference>
<evidence type="ECO:0000256" key="5">
    <source>
        <dbReference type="ARBA" id="ARBA00022723"/>
    </source>
</evidence>
<keyword evidence="4" id="KW-0548">Nucleotidyltransferase</keyword>
<dbReference type="Gene3D" id="3.30.460.10">
    <property type="entry name" value="Beta Polymerase, domain 2"/>
    <property type="match status" value="1"/>
</dbReference>
<name>A0ABT2NA94_9CYAN</name>
<keyword evidence="6" id="KW-0547">Nucleotide-binding</keyword>